<dbReference type="AlphaFoldDB" id="A0A1G2MTH0"/>
<dbReference type="Proteomes" id="UP000177943">
    <property type="component" value="Unassembled WGS sequence"/>
</dbReference>
<evidence type="ECO:0000313" key="1">
    <source>
        <dbReference type="EMBL" id="OHA27146.1"/>
    </source>
</evidence>
<name>A0A1G2MTH0_9BACT</name>
<evidence type="ECO:0000313" key="2">
    <source>
        <dbReference type="Proteomes" id="UP000177943"/>
    </source>
</evidence>
<organism evidence="1 2">
    <name type="scientific">Candidatus Taylorbacteria bacterium RIFCSPHIGHO2_02_FULL_45_35</name>
    <dbReference type="NCBI Taxonomy" id="1802311"/>
    <lineage>
        <taxon>Bacteria</taxon>
        <taxon>Candidatus Tayloriibacteriota</taxon>
    </lineage>
</organism>
<accession>A0A1G2MTH0</accession>
<gene>
    <name evidence="1" type="ORF">A3D56_03445</name>
</gene>
<comment type="caution">
    <text evidence="1">The sequence shown here is derived from an EMBL/GenBank/DDBJ whole genome shotgun (WGS) entry which is preliminary data.</text>
</comment>
<reference evidence="1 2" key="1">
    <citation type="journal article" date="2016" name="Nat. Commun.">
        <title>Thousands of microbial genomes shed light on interconnected biogeochemical processes in an aquifer system.</title>
        <authorList>
            <person name="Anantharaman K."/>
            <person name="Brown C.T."/>
            <person name="Hug L.A."/>
            <person name="Sharon I."/>
            <person name="Castelle C.J."/>
            <person name="Probst A.J."/>
            <person name="Thomas B.C."/>
            <person name="Singh A."/>
            <person name="Wilkins M.J."/>
            <person name="Karaoz U."/>
            <person name="Brodie E.L."/>
            <person name="Williams K.H."/>
            <person name="Hubbard S.S."/>
            <person name="Banfield J.F."/>
        </authorList>
    </citation>
    <scope>NUCLEOTIDE SEQUENCE [LARGE SCALE GENOMIC DNA]</scope>
</reference>
<sequence length="82" mass="9498">MLTDSDIKKLLSVLTTKKDFEEVKKEIFSLRETVQNLTTSIDGLAKAVDNFRIEYSAITTQIERHERWIKQIAEKAGVRLNM</sequence>
<dbReference type="Gene3D" id="1.20.5.340">
    <property type="match status" value="1"/>
</dbReference>
<dbReference type="EMBL" id="MHRP01000021">
    <property type="protein sequence ID" value="OHA27146.1"/>
    <property type="molecule type" value="Genomic_DNA"/>
</dbReference>
<proteinExistence type="predicted"/>
<protein>
    <submittedName>
        <fullName evidence="1">Uncharacterized protein</fullName>
    </submittedName>
</protein>